<dbReference type="PRINTS" id="PR00420">
    <property type="entry name" value="RNGMNOXGNASE"/>
</dbReference>
<keyword evidence="4" id="KW-0560">Oxidoreductase</keyword>
<accession>A0A5C3N9M4</accession>
<dbReference type="STRING" id="5364.A0A5C3N9M4"/>
<evidence type="ECO:0000256" key="2">
    <source>
        <dbReference type="ARBA" id="ARBA00022630"/>
    </source>
</evidence>
<dbReference type="Gene3D" id="3.50.50.60">
    <property type="entry name" value="FAD/NAD(P)-binding domain"/>
    <property type="match status" value="1"/>
</dbReference>
<evidence type="ECO:0000259" key="6">
    <source>
        <dbReference type="Pfam" id="PF07976"/>
    </source>
</evidence>
<dbReference type="PANTHER" id="PTHR43004">
    <property type="entry name" value="TRK SYSTEM POTASSIUM UPTAKE PROTEIN"/>
    <property type="match status" value="1"/>
</dbReference>
<dbReference type="GO" id="GO:0071949">
    <property type="term" value="F:FAD binding"/>
    <property type="evidence" value="ECO:0007669"/>
    <property type="project" value="InterPro"/>
</dbReference>
<dbReference type="InterPro" id="IPR036249">
    <property type="entry name" value="Thioredoxin-like_sf"/>
</dbReference>
<dbReference type="Pfam" id="PF07976">
    <property type="entry name" value="Phe_hydrox_dim"/>
    <property type="match status" value="1"/>
</dbReference>
<evidence type="ECO:0000313" key="7">
    <source>
        <dbReference type="EMBL" id="TFK52668.1"/>
    </source>
</evidence>
<feature type="domain" description="Phenol hydroxylase-like C-terminal dimerisation" evidence="6">
    <location>
        <begin position="415"/>
        <end position="508"/>
    </location>
</feature>
<proteinExistence type="inferred from homology"/>
<keyword evidence="2" id="KW-0285">Flavoprotein</keyword>
<dbReference type="InterPro" id="IPR002938">
    <property type="entry name" value="FAD-bd"/>
</dbReference>
<protein>
    <recommendedName>
        <fullName evidence="9">FAD binding domain-containing protein</fullName>
    </recommendedName>
</protein>
<dbReference type="InterPro" id="IPR012941">
    <property type="entry name" value="Phe_hydrox_C_dim_dom"/>
</dbReference>
<dbReference type="Proteomes" id="UP000305948">
    <property type="component" value="Unassembled WGS sequence"/>
</dbReference>
<dbReference type="AlphaFoldDB" id="A0A5C3N9M4"/>
<evidence type="ECO:0000256" key="3">
    <source>
        <dbReference type="ARBA" id="ARBA00022827"/>
    </source>
</evidence>
<dbReference type="InterPro" id="IPR038220">
    <property type="entry name" value="PHOX_C_sf"/>
</dbReference>
<dbReference type="InterPro" id="IPR036188">
    <property type="entry name" value="FAD/NAD-bd_sf"/>
</dbReference>
<dbReference type="EMBL" id="ML213509">
    <property type="protein sequence ID" value="TFK52668.1"/>
    <property type="molecule type" value="Genomic_DNA"/>
</dbReference>
<comment type="similarity">
    <text evidence="1">Belongs to the PheA/TfdB FAD monooxygenase family.</text>
</comment>
<name>A0A5C3N9M4_9AGAM</name>
<gene>
    <name evidence="7" type="ORF">OE88DRAFT_1658051</name>
</gene>
<evidence type="ECO:0000256" key="1">
    <source>
        <dbReference type="ARBA" id="ARBA00007801"/>
    </source>
</evidence>
<dbReference type="Gene3D" id="3.30.9.10">
    <property type="entry name" value="D-Amino Acid Oxidase, subunit A, domain 2"/>
    <property type="match status" value="1"/>
</dbReference>
<feature type="domain" description="FAD-binding" evidence="5">
    <location>
        <begin position="10"/>
        <end position="365"/>
    </location>
</feature>
<evidence type="ECO:0008006" key="9">
    <source>
        <dbReference type="Google" id="ProtNLM"/>
    </source>
</evidence>
<dbReference type="PANTHER" id="PTHR43004:SF4">
    <property type="entry name" value="FAD-BINDING DOMAIN-CONTAINING PROTEIN"/>
    <property type="match status" value="1"/>
</dbReference>
<dbReference type="Pfam" id="PF01494">
    <property type="entry name" value="FAD_binding_3"/>
    <property type="match status" value="1"/>
</dbReference>
<keyword evidence="8" id="KW-1185">Reference proteome</keyword>
<dbReference type="SUPFAM" id="SSF54373">
    <property type="entry name" value="FAD-linked reductases, C-terminal domain"/>
    <property type="match status" value="1"/>
</dbReference>
<dbReference type="OrthoDB" id="10016252at2759"/>
<evidence type="ECO:0000313" key="8">
    <source>
        <dbReference type="Proteomes" id="UP000305948"/>
    </source>
</evidence>
<dbReference type="GO" id="GO:0016709">
    <property type="term" value="F:oxidoreductase activity, acting on paired donors, with incorporation or reduction of molecular oxygen, NAD(P)H as one donor, and incorporation of one atom of oxygen"/>
    <property type="evidence" value="ECO:0007669"/>
    <property type="project" value="UniProtKB-ARBA"/>
</dbReference>
<reference evidence="7 8" key="1">
    <citation type="journal article" date="2019" name="Nat. Ecol. Evol.">
        <title>Megaphylogeny resolves global patterns of mushroom evolution.</title>
        <authorList>
            <person name="Varga T."/>
            <person name="Krizsan K."/>
            <person name="Foldi C."/>
            <person name="Dima B."/>
            <person name="Sanchez-Garcia M."/>
            <person name="Sanchez-Ramirez S."/>
            <person name="Szollosi G.J."/>
            <person name="Szarkandi J.G."/>
            <person name="Papp V."/>
            <person name="Albert L."/>
            <person name="Andreopoulos W."/>
            <person name="Angelini C."/>
            <person name="Antonin V."/>
            <person name="Barry K.W."/>
            <person name="Bougher N.L."/>
            <person name="Buchanan P."/>
            <person name="Buyck B."/>
            <person name="Bense V."/>
            <person name="Catcheside P."/>
            <person name="Chovatia M."/>
            <person name="Cooper J."/>
            <person name="Damon W."/>
            <person name="Desjardin D."/>
            <person name="Finy P."/>
            <person name="Geml J."/>
            <person name="Haridas S."/>
            <person name="Hughes K."/>
            <person name="Justo A."/>
            <person name="Karasinski D."/>
            <person name="Kautmanova I."/>
            <person name="Kiss B."/>
            <person name="Kocsube S."/>
            <person name="Kotiranta H."/>
            <person name="LaButti K.M."/>
            <person name="Lechner B.E."/>
            <person name="Liimatainen K."/>
            <person name="Lipzen A."/>
            <person name="Lukacs Z."/>
            <person name="Mihaltcheva S."/>
            <person name="Morgado L.N."/>
            <person name="Niskanen T."/>
            <person name="Noordeloos M.E."/>
            <person name="Ohm R.A."/>
            <person name="Ortiz-Santana B."/>
            <person name="Ovrebo C."/>
            <person name="Racz N."/>
            <person name="Riley R."/>
            <person name="Savchenko A."/>
            <person name="Shiryaev A."/>
            <person name="Soop K."/>
            <person name="Spirin V."/>
            <person name="Szebenyi C."/>
            <person name="Tomsovsky M."/>
            <person name="Tulloss R.E."/>
            <person name="Uehling J."/>
            <person name="Grigoriev I.V."/>
            <person name="Vagvolgyi C."/>
            <person name="Papp T."/>
            <person name="Martin F.M."/>
            <person name="Miettinen O."/>
            <person name="Hibbett D.S."/>
            <person name="Nagy L.G."/>
        </authorList>
    </citation>
    <scope>NUCLEOTIDE SEQUENCE [LARGE SCALE GENOMIC DNA]</scope>
    <source>
        <strain evidence="7 8">OMC1185</strain>
    </source>
</reference>
<keyword evidence="3" id="KW-0274">FAD</keyword>
<dbReference type="Gene3D" id="3.40.30.20">
    <property type="match status" value="1"/>
</dbReference>
<dbReference type="SUPFAM" id="SSF52833">
    <property type="entry name" value="Thioredoxin-like"/>
    <property type="match status" value="1"/>
</dbReference>
<organism evidence="7 8">
    <name type="scientific">Heliocybe sulcata</name>
    <dbReference type="NCBI Taxonomy" id="5364"/>
    <lineage>
        <taxon>Eukaryota</taxon>
        <taxon>Fungi</taxon>
        <taxon>Dikarya</taxon>
        <taxon>Basidiomycota</taxon>
        <taxon>Agaricomycotina</taxon>
        <taxon>Agaricomycetes</taxon>
        <taxon>Gloeophyllales</taxon>
        <taxon>Gloeophyllaceae</taxon>
        <taxon>Heliocybe</taxon>
    </lineage>
</organism>
<sequence length="690" mass="77102">MAESFGDHHDVLIVGAGPAGCMAALILARMGIKPLVIDVADASWHEYGRSDAFQCRCMEVMQSFGAPIEQLEHMGKKLYGRTFWEVSPGKQRRTAFARFYPEFLDFDKDYSLAVRQGLIEQVMIHDTENHFDGFTIKWNWGFVTMELNKEHGGYSEVTIKNTKSEEERKIFAKYVIGCDGARSSVRRWAGQYGLKLEGEALPVTWCVLDAVGLKSDHPDLERLCIVRSTKGIVLVIPREPINGKPAARFDIQLEKTRYEAKEEDATRMIKEIFAPYKVEWEEVNWWSSYDVGQRIINGYTVDEKLFFVGDACHTHSPRAGLGLNTALLESHNLGWKLALVLRGAAKPEILKTYASERHKVAQDLIGMDRKLVELYAGLEKQTMNDFGGDEAAGWLHNLRMFQASNYAYQAGASIVYSPSLVTVTQSGKAESMEVGKPGVVVGSRTRPAMVHRLSDSVPVHALSPFDGRFTIYILAGDLEKPGALERLKALDAHIRESKGSIFAKYGQEIDVHEKEIAKRMPKLQVPTAHAHEGKINGFSAAEKPAFPPGRVLYHYDYDDIPQITEGVLARPNTLVRVTVVATNSVSSPFVLDTLMGLLYPKYSDPAEKKHSQIFHPAHFFVDDIPVVNPYRETAPDAGLVFKNPMHSKWGAGEDGAIFVARPDAHVALKTNGLGKEAWAEVERYFDGFLL</sequence>
<dbReference type="SUPFAM" id="SSF51905">
    <property type="entry name" value="FAD/NAD(P)-binding domain"/>
    <property type="match status" value="1"/>
</dbReference>
<evidence type="ECO:0000256" key="4">
    <source>
        <dbReference type="ARBA" id="ARBA00023002"/>
    </source>
</evidence>
<dbReference type="InterPro" id="IPR050641">
    <property type="entry name" value="RIFMO-like"/>
</dbReference>
<evidence type="ECO:0000259" key="5">
    <source>
        <dbReference type="Pfam" id="PF01494"/>
    </source>
</evidence>